<feature type="domain" description="FecR protein" evidence="2">
    <location>
        <begin position="182"/>
        <end position="275"/>
    </location>
</feature>
<evidence type="ECO:0000313" key="4">
    <source>
        <dbReference type="EMBL" id="DAD84764.1"/>
    </source>
</evidence>
<evidence type="ECO:0000259" key="2">
    <source>
        <dbReference type="Pfam" id="PF04773"/>
    </source>
</evidence>
<dbReference type="PIRSF" id="PIRSF018266">
    <property type="entry name" value="FecR"/>
    <property type="match status" value="1"/>
</dbReference>
<dbReference type="EMBL" id="BK014966">
    <property type="protein sequence ID" value="DAD84764.1"/>
    <property type="molecule type" value="Genomic_DNA"/>
</dbReference>
<proteinExistence type="predicted"/>
<dbReference type="GO" id="GO:0016989">
    <property type="term" value="F:sigma factor antagonist activity"/>
    <property type="evidence" value="ECO:0007669"/>
    <property type="project" value="TreeGrafter"/>
</dbReference>
<protein>
    <submittedName>
        <fullName evidence="4">Periplasmic ferric-dicitrate binding protein</fullName>
    </submittedName>
</protein>
<name>A0A8S5MRB6_9CAUD</name>
<feature type="domain" description="Protein FecR C-terminal" evidence="3">
    <location>
        <begin position="318"/>
        <end position="354"/>
    </location>
</feature>
<dbReference type="PANTHER" id="PTHR30273:SF2">
    <property type="entry name" value="PROTEIN FECR"/>
    <property type="match status" value="1"/>
</dbReference>
<feature type="transmembrane region" description="Helical" evidence="1">
    <location>
        <begin position="83"/>
        <end position="104"/>
    </location>
</feature>
<dbReference type="Pfam" id="PF04773">
    <property type="entry name" value="FecR"/>
    <property type="match status" value="1"/>
</dbReference>
<organism evidence="4">
    <name type="scientific">Siphoviridae sp. ctfeV1</name>
    <dbReference type="NCBI Taxonomy" id="2826417"/>
    <lineage>
        <taxon>Viruses</taxon>
        <taxon>Duplodnaviria</taxon>
        <taxon>Heunggongvirae</taxon>
        <taxon>Uroviricota</taxon>
        <taxon>Caudoviricetes</taxon>
    </lineage>
</organism>
<keyword evidence="1" id="KW-0812">Transmembrane</keyword>
<accession>A0A8S5MRB6</accession>
<evidence type="ECO:0000256" key="1">
    <source>
        <dbReference type="SAM" id="Phobius"/>
    </source>
</evidence>
<dbReference type="InterPro" id="IPR012373">
    <property type="entry name" value="Ferrdict_sens_TM"/>
</dbReference>
<dbReference type="InterPro" id="IPR032508">
    <property type="entry name" value="FecR_C"/>
</dbReference>
<evidence type="ECO:0000259" key="3">
    <source>
        <dbReference type="Pfam" id="PF16344"/>
    </source>
</evidence>
<keyword evidence="1" id="KW-1133">Transmembrane helix</keyword>
<sequence>MIKQDFYIANLIARYLSEEITPEETIKLTAWREESTAHEILFKKICDEENQKQHFRKNTAFNPSSGWKEVEKRIKRNNNRSRYIKIVSYAAIILLPVLFVSISMKFTSPVSLSDKQFIAQSILPGESQAILTLEDGQTIHINKETESLLEKIDGARVHMDSTMLNYQVTSKTVPKNKPVYNKVETPRGGEYALLLSDGTKVHLNAMTSLRFPVTFDNGPRKVELEGEAYFEVCKTGQPFIVCTQGMQVEVLGTTFNISAYPQEEYQTTLVNGSVKVNTETGESCILKPSQQATISLGNSSIQIRMVDAGFYTSWIKGKIHFKDQRLEDIMKILSRWYDMEVIFANEKIKDLRFVWGIERSGFFNDREKWVKSFESQRV</sequence>
<reference evidence="4" key="1">
    <citation type="journal article" date="2021" name="Proc. Natl. Acad. Sci. U.S.A.">
        <title>A Catalog of Tens of Thousands of Viruses from Human Metagenomes Reveals Hidden Associations with Chronic Diseases.</title>
        <authorList>
            <person name="Tisza M.J."/>
            <person name="Buck C.B."/>
        </authorList>
    </citation>
    <scope>NUCLEOTIDE SEQUENCE</scope>
    <source>
        <strain evidence="4">CtfeV1</strain>
    </source>
</reference>
<dbReference type="InterPro" id="IPR006860">
    <property type="entry name" value="FecR"/>
</dbReference>
<dbReference type="PANTHER" id="PTHR30273">
    <property type="entry name" value="PERIPLASMIC SIGNAL SENSOR AND SIGMA FACTOR ACTIVATOR FECR-RELATED"/>
    <property type="match status" value="1"/>
</dbReference>
<dbReference type="Gene3D" id="2.60.120.1440">
    <property type="match status" value="1"/>
</dbReference>
<dbReference type="Pfam" id="PF16344">
    <property type="entry name" value="FecR_C"/>
    <property type="match status" value="1"/>
</dbReference>
<keyword evidence="1" id="KW-0472">Membrane</keyword>
<dbReference type="Gene3D" id="3.55.50.30">
    <property type="match status" value="1"/>
</dbReference>